<protein>
    <submittedName>
        <fullName evidence="2">DUF1120 domain-containing protein</fullName>
    </submittedName>
</protein>
<feature type="chain" id="PRO_5029668008" evidence="1">
    <location>
        <begin position="23"/>
        <end position="213"/>
    </location>
</feature>
<proteinExistence type="predicted"/>
<name>A0A7M1KHW7_9PSED</name>
<sequence length="213" mass="22149">MKKIVGLTLGITCLAAALSAQATTNSATLTVIGTIKPAACSLNLTGNGEINYGNIRSGELSQTAFNPLTEKTVGLNILCNAPTTFGVTFTDLQAGSKVPGILGAGYTEAQNFGLGAVGTRRTGGYSVALTNLRASNTTLYPIMRTGVSWQHSDGKVAHLTQYSWRNGSALTPASISQLTGTIAVKAVINRAAELDLRNDVSLNGRATIVLNYT</sequence>
<gene>
    <name evidence="2" type="ORF">IMF22_25040</name>
</gene>
<evidence type="ECO:0000313" key="2">
    <source>
        <dbReference type="EMBL" id="QOQ74709.1"/>
    </source>
</evidence>
<evidence type="ECO:0000313" key="3">
    <source>
        <dbReference type="Proteomes" id="UP000594923"/>
    </source>
</evidence>
<accession>A0A7M1KHW7</accession>
<feature type="signal peptide" evidence="1">
    <location>
        <begin position="1"/>
        <end position="22"/>
    </location>
</feature>
<dbReference type="EMBL" id="CP063073">
    <property type="protein sequence ID" value="QOQ74709.1"/>
    <property type="molecule type" value="Genomic_DNA"/>
</dbReference>
<organism evidence="2 3">
    <name type="scientific">Pseudomonas poae</name>
    <dbReference type="NCBI Taxonomy" id="200451"/>
    <lineage>
        <taxon>Bacteria</taxon>
        <taxon>Pseudomonadati</taxon>
        <taxon>Pseudomonadota</taxon>
        <taxon>Gammaproteobacteria</taxon>
        <taxon>Pseudomonadales</taxon>
        <taxon>Pseudomonadaceae</taxon>
        <taxon>Pseudomonas</taxon>
    </lineage>
</organism>
<evidence type="ECO:0000256" key="1">
    <source>
        <dbReference type="SAM" id="SignalP"/>
    </source>
</evidence>
<dbReference type="InterPro" id="IPR010546">
    <property type="entry name" value="DUF1120"/>
</dbReference>
<dbReference type="AlphaFoldDB" id="A0A7M1KHW7"/>
<dbReference type="RefSeq" id="WP_197626412.1">
    <property type="nucleotide sequence ID" value="NZ_CP063073.1"/>
</dbReference>
<keyword evidence="1" id="KW-0732">Signal</keyword>
<reference evidence="2 3" key="1">
    <citation type="submission" date="2020-10" db="EMBL/GenBank/DDBJ databases">
        <title>High quality whole genome sequence of Pseudomonas poae PMA22.</title>
        <authorList>
            <person name="Hernandez J.G."/>
            <person name="Rodriguez P."/>
            <person name="Cuevas C."/>
            <person name="de la Calle F."/>
            <person name="Galan B."/>
            <person name="Garcia J.L."/>
        </authorList>
    </citation>
    <scope>NUCLEOTIDE SEQUENCE [LARGE SCALE GENOMIC DNA]</scope>
    <source>
        <strain evidence="2 3">PMA22</strain>
    </source>
</reference>
<dbReference type="Proteomes" id="UP000594923">
    <property type="component" value="Chromosome"/>
</dbReference>
<dbReference type="Pfam" id="PF06551">
    <property type="entry name" value="DUF1120"/>
    <property type="match status" value="1"/>
</dbReference>